<evidence type="ECO:0000313" key="14">
    <source>
        <dbReference type="Proteomes" id="UP000002384"/>
    </source>
</evidence>
<dbReference type="Pfam" id="PF01584">
    <property type="entry name" value="CheW"/>
    <property type="match status" value="1"/>
</dbReference>
<dbReference type="KEGG" id="cyc:PCC7424_1523"/>
<comment type="catalytic activity">
    <reaction evidence="1">
        <text>ATP + protein L-histidine = ADP + protein N-phospho-L-histidine.</text>
        <dbReference type="EC" id="2.7.13.3"/>
    </reaction>
</comment>
<keyword evidence="6" id="KW-0902">Two-component regulatory system</keyword>
<dbReference type="Proteomes" id="UP000002384">
    <property type="component" value="Chromosome"/>
</dbReference>
<dbReference type="RefSeq" id="WP_012598908.1">
    <property type="nucleotide sequence ID" value="NC_011729.1"/>
</dbReference>
<evidence type="ECO:0000256" key="5">
    <source>
        <dbReference type="ARBA" id="ARBA00022777"/>
    </source>
</evidence>
<dbReference type="eggNOG" id="COG0745">
    <property type="taxonomic scope" value="Bacteria"/>
</dbReference>
<feature type="domain" description="HPt" evidence="12">
    <location>
        <begin position="5"/>
        <end position="116"/>
    </location>
</feature>
<keyword evidence="3 8" id="KW-0597">Phosphoprotein</keyword>
<dbReference type="InterPro" id="IPR002545">
    <property type="entry name" value="CheW-lke_dom"/>
</dbReference>
<evidence type="ECO:0000259" key="10">
    <source>
        <dbReference type="PROSITE" id="PS50110"/>
    </source>
</evidence>
<accession>B7K9J5</accession>
<keyword evidence="14" id="KW-1185">Reference proteome</keyword>
<evidence type="ECO:0000313" key="13">
    <source>
        <dbReference type="EMBL" id="ACK69963.1"/>
    </source>
</evidence>
<dbReference type="GO" id="GO:0000160">
    <property type="term" value="P:phosphorelay signal transduction system"/>
    <property type="evidence" value="ECO:0007669"/>
    <property type="project" value="UniProtKB-KW"/>
</dbReference>
<dbReference type="HOGENOM" id="CLU_000650_3_6_3"/>
<dbReference type="SMART" id="SM00073">
    <property type="entry name" value="HPT"/>
    <property type="match status" value="1"/>
</dbReference>
<dbReference type="SUPFAM" id="SSF47226">
    <property type="entry name" value="Histidine-containing phosphotransfer domain, HPT domain"/>
    <property type="match status" value="1"/>
</dbReference>
<feature type="modified residue" description="Phosphohistidine" evidence="7">
    <location>
        <position position="59"/>
    </location>
</feature>
<dbReference type="InterPro" id="IPR008207">
    <property type="entry name" value="Sig_transdc_His_kin_Hpt_dom"/>
</dbReference>
<evidence type="ECO:0000256" key="7">
    <source>
        <dbReference type="PROSITE-ProRule" id="PRU00110"/>
    </source>
</evidence>
<evidence type="ECO:0000256" key="6">
    <source>
        <dbReference type="ARBA" id="ARBA00023012"/>
    </source>
</evidence>
<keyword evidence="5 13" id="KW-0418">Kinase</keyword>
<dbReference type="InterPro" id="IPR011006">
    <property type="entry name" value="CheY-like_superfamily"/>
</dbReference>
<dbReference type="EC" id="2.7.13.3" evidence="2"/>
<dbReference type="InterPro" id="IPR051315">
    <property type="entry name" value="Bact_Chemotaxis_CheA"/>
</dbReference>
<dbReference type="PANTHER" id="PTHR43395">
    <property type="entry name" value="SENSOR HISTIDINE KINASE CHEA"/>
    <property type="match status" value="1"/>
</dbReference>
<dbReference type="InterPro" id="IPR036890">
    <property type="entry name" value="HATPase_C_sf"/>
</dbReference>
<dbReference type="InterPro" id="IPR005467">
    <property type="entry name" value="His_kinase_dom"/>
</dbReference>
<proteinExistence type="predicted"/>
<dbReference type="SMART" id="SM00260">
    <property type="entry name" value="CheW"/>
    <property type="match status" value="1"/>
</dbReference>
<dbReference type="eggNOG" id="COG0643">
    <property type="taxonomic scope" value="Bacteria"/>
</dbReference>
<feature type="modified residue" description="4-aspartylphosphate" evidence="8">
    <location>
        <position position="737"/>
    </location>
</feature>
<dbReference type="Pfam" id="PF01627">
    <property type="entry name" value="Hpt"/>
    <property type="match status" value="1"/>
</dbReference>
<reference evidence="14" key="1">
    <citation type="journal article" date="2011" name="MBio">
        <title>Novel metabolic attributes of the genus Cyanothece, comprising a group of unicellular nitrogen-fixing Cyanobacteria.</title>
        <authorList>
            <person name="Bandyopadhyay A."/>
            <person name="Elvitigala T."/>
            <person name="Welsh E."/>
            <person name="Stockel J."/>
            <person name="Liberton M."/>
            <person name="Min H."/>
            <person name="Sherman L.A."/>
            <person name="Pakrasi H.B."/>
        </authorList>
    </citation>
    <scope>NUCLEOTIDE SEQUENCE [LARGE SCALE GENOMIC DNA]</scope>
    <source>
        <strain evidence="14">PCC 7424</strain>
    </source>
</reference>
<dbReference type="SMART" id="SM00387">
    <property type="entry name" value="HATPase_c"/>
    <property type="match status" value="1"/>
</dbReference>
<dbReference type="FunFam" id="3.30.565.10:FF:000016">
    <property type="entry name" value="Chemotaxis protein CheA, putative"/>
    <property type="match status" value="1"/>
</dbReference>
<dbReference type="PRINTS" id="PR00344">
    <property type="entry name" value="BCTRLSENSOR"/>
</dbReference>
<evidence type="ECO:0000256" key="4">
    <source>
        <dbReference type="ARBA" id="ARBA00022679"/>
    </source>
</evidence>
<evidence type="ECO:0000256" key="3">
    <source>
        <dbReference type="ARBA" id="ARBA00022553"/>
    </source>
</evidence>
<dbReference type="Gene3D" id="2.30.30.40">
    <property type="entry name" value="SH3 Domains"/>
    <property type="match status" value="1"/>
</dbReference>
<dbReference type="PANTHER" id="PTHR43395:SF1">
    <property type="entry name" value="CHEMOTAXIS PROTEIN CHEA"/>
    <property type="match status" value="1"/>
</dbReference>
<evidence type="ECO:0000256" key="8">
    <source>
        <dbReference type="PROSITE-ProRule" id="PRU00169"/>
    </source>
</evidence>
<dbReference type="SUPFAM" id="SSF52172">
    <property type="entry name" value="CheY-like"/>
    <property type="match status" value="1"/>
</dbReference>
<feature type="domain" description="Histidine kinase" evidence="9">
    <location>
        <begin position="284"/>
        <end position="528"/>
    </location>
</feature>
<organism evidence="13 14">
    <name type="scientific">Gloeothece citriformis (strain PCC 7424)</name>
    <name type="common">Cyanothece sp. (strain PCC 7424)</name>
    <dbReference type="NCBI Taxonomy" id="65393"/>
    <lineage>
        <taxon>Bacteria</taxon>
        <taxon>Bacillati</taxon>
        <taxon>Cyanobacteriota</taxon>
        <taxon>Cyanophyceae</taxon>
        <taxon>Oscillatoriophycideae</taxon>
        <taxon>Chroococcales</taxon>
        <taxon>Aphanothecaceae</taxon>
        <taxon>Gloeothece</taxon>
        <taxon>Gloeothece citriformis</taxon>
    </lineage>
</organism>
<gene>
    <name evidence="13" type="ordered locus">PCC7424_1523</name>
</gene>
<dbReference type="PROSITE" id="PS50851">
    <property type="entry name" value="CHEW"/>
    <property type="match status" value="1"/>
</dbReference>
<dbReference type="OrthoDB" id="291966at2"/>
<dbReference type="InterPro" id="IPR036061">
    <property type="entry name" value="CheW-like_dom_sf"/>
</dbReference>
<dbReference type="Gene3D" id="3.40.50.2300">
    <property type="match status" value="1"/>
</dbReference>
<evidence type="ECO:0000259" key="12">
    <source>
        <dbReference type="PROSITE" id="PS50894"/>
    </source>
</evidence>
<dbReference type="GO" id="GO:0006935">
    <property type="term" value="P:chemotaxis"/>
    <property type="evidence" value="ECO:0007669"/>
    <property type="project" value="InterPro"/>
</dbReference>
<sequence>MDSGFDLNNASLLDLFSLEVETQTEILTENLLTLENELQQSQTQLNINPILEALMRASHSIKGAARVVQIELAVKLAHRMEDCFATAMEGKIKLNRDQIDKLLQGVDFFQKLSQIKEPQLEPWLSQHQQPILTLINSLNFEEDGIIETLPSPLSPTPENSTEITVTIHPIESDSHDIELYLNSDSDEFKSSLELSSIFLETQDIPPTVQQVKQTFSSALKTLSVAPSEKTRFVRVSSDNLNRLMGLAGEALVEATFLKPFADSLLDLKKKQLQLYQLLEKFEHLLYHNNLTKETEIYLKSILQKERECRETLSDRIGVLEQFAYRSINLSDRLYREVIASQMRPFSEGIQPFPRLVRDLAKQLNKRVKLEVIGQSVLVDRDILKKLQAPLTHMLRNAIDHGIESPDERLALGKSPEGIIRLEATHRFGMLSITLTDDGRGINLENLRQKVIEKKLVKSDLAQQLSENELLEFIFLPGFSTSASVTEISGRGVGLNIAKSMVEEVGGNLQAFTKPGQGISFHFQLPLTLSVIRTLLVEISGEPYAFPLTRIERVIMLDLKEIYSMENRQYFTLGEHHIGLVKADQILELCPSKSPSEQLSVIILSDSLNYYGLIVDRFLGERNLVIRPLDSRLGKIQDVSAAALLEDGSPVLILDVLDLIRSIDKFLKNGYLSQGLDNLDDHYSQKIKRILVVDDSITVREMERKLLENHGYYVDLAMDGMEGWNAAASGNYDLIITDVDMPRMNGIKLVTQIKKHPQLHSIPVIIVSYKEREEDRLQGLEAGANYYLTKSSFHDDTFLNAVVDLIGEA</sequence>
<dbReference type="EMBL" id="CP001291">
    <property type="protein sequence ID" value="ACK69963.1"/>
    <property type="molecule type" value="Genomic_DNA"/>
</dbReference>
<dbReference type="InterPro" id="IPR004358">
    <property type="entry name" value="Sig_transdc_His_kin-like_C"/>
</dbReference>
<dbReference type="PROSITE" id="PS50110">
    <property type="entry name" value="RESPONSE_REGULATORY"/>
    <property type="match status" value="1"/>
</dbReference>
<dbReference type="GO" id="GO:0004673">
    <property type="term" value="F:protein histidine kinase activity"/>
    <property type="evidence" value="ECO:0007669"/>
    <property type="project" value="UniProtKB-EC"/>
</dbReference>
<evidence type="ECO:0000256" key="2">
    <source>
        <dbReference type="ARBA" id="ARBA00012438"/>
    </source>
</evidence>
<dbReference type="InterPro" id="IPR003594">
    <property type="entry name" value="HATPase_dom"/>
</dbReference>
<keyword evidence="4" id="KW-0808">Transferase</keyword>
<dbReference type="Gene3D" id="1.20.120.160">
    <property type="entry name" value="HPT domain"/>
    <property type="match status" value="1"/>
</dbReference>
<dbReference type="PROSITE" id="PS50894">
    <property type="entry name" value="HPT"/>
    <property type="match status" value="1"/>
</dbReference>
<dbReference type="Pfam" id="PF00072">
    <property type="entry name" value="Response_reg"/>
    <property type="match status" value="1"/>
</dbReference>
<dbReference type="SUPFAM" id="SSF55874">
    <property type="entry name" value="ATPase domain of HSP90 chaperone/DNA topoisomerase II/histidine kinase"/>
    <property type="match status" value="1"/>
</dbReference>
<dbReference type="Gene3D" id="3.30.565.10">
    <property type="entry name" value="Histidine kinase-like ATPase, C-terminal domain"/>
    <property type="match status" value="1"/>
</dbReference>
<dbReference type="InterPro" id="IPR036641">
    <property type="entry name" value="HPT_dom_sf"/>
</dbReference>
<feature type="domain" description="CheW-like" evidence="11">
    <location>
        <begin position="530"/>
        <end position="664"/>
    </location>
</feature>
<evidence type="ECO:0000256" key="1">
    <source>
        <dbReference type="ARBA" id="ARBA00000085"/>
    </source>
</evidence>
<dbReference type="CDD" id="cd00088">
    <property type="entry name" value="HPT"/>
    <property type="match status" value="1"/>
</dbReference>
<dbReference type="SUPFAM" id="SSF50341">
    <property type="entry name" value="CheW-like"/>
    <property type="match status" value="1"/>
</dbReference>
<evidence type="ECO:0000259" key="11">
    <source>
        <dbReference type="PROSITE" id="PS50851"/>
    </source>
</evidence>
<evidence type="ECO:0000259" key="9">
    <source>
        <dbReference type="PROSITE" id="PS50109"/>
    </source>
</evidence>
<dbReference type="PROSITE" id="PS50109">
    <property type="entry name" value="HIS_KIN"/>
    <property type="match status" value="1"/>
</dbReference>
<dbReference type="SMART" id="SM00448">
    <property type="entry name" value="REC"/>
    <property type="match status" value="1"/>
</dbReference>
<protein>
    <recommendedName>
        <fullName evidence="2">histidine kinase</fullName>
        <ecNumber evidence="2">2.7.13.3</ecNumber>
    </recommendedName>
</protein>
<name>B7K9J5_GLOC7</name>
<feature type="domain" description="Response regulatory" evidence="10">
    <location>
        <begin position="688"/>
        <end position="804"/>
    </location>
</feature>
<dbReference type="Pfam" id="PF02518">
    <property type="entry name" value="HATPase_c"/>
    <property type="match status" value="1"/>
</dbReference>
<dbReference type="AlphaFoldDB" id="B7K9J5"/>
<dbReference type="InterPro" id="IPR001789">
    <property type="entry name" value="Sig_transdc_resp-reg_receiver"/>
</dbReference>
<dbReference type="STRING" id="65393.PCC7424_1523"/>